<evidence type="ECO:0000259" key="1">
    <source>
        <dbReference type="PROSITE" id="PS51340"/>
    </source>
</evidence>
<dbReference type="PROSITE" id="PS51340">
    <property type="entry name" value="MOSC"/>
    <property type="match status" value="1"/>
</dbReference>
<dbReference type="PANTHER" id="PTHR14237:SF19">
    <property type="entry name" value="MITOCHONDRIAL AMIDOXIME REDUCING COMPONENT 1"/>
    <property type="match status" value="1"/>
</dbReference>
<gene>
    <name evidence="2" type="ORF">OB69_03375</name>
</gene>
<dbReference type="Proteomes" id="UP000036908">
    <property type="component" value="Unassembled WGS sequence"/>
</dbReference>
<dbReference type="GO" id="GO:0003824">
    <property type="term" value="F:catalytic activity"/>
    <property type="evidence" value="ECO:0007669"/>
    <property type="project" value="InterPro"/>
</dbReference>
<dbReference type="GO" id="GO:0030151">
    <property type="term" value="F:molybdenum ion binding"/>
    <property type="evidence" value="ECO:0007669"/>
    <property type="project" value="InterPro"/>
</dbReference>
<dbReference type="InterPro" id="IPR011037">
    <property type="entry name" value="Pyrv_Knase-like_insert_dom_sf"/>
</dbReference>
<dbReference type="PANTHER" id="PTHR14237">
    <property type="entry name" value="MOLYBDOPTERIN COFACTOR SULFURASE MOSC"/>
    <property type="match status" value="1"/>
</dbReference>
<organism evidence="2 3">
    <name type="scientific">Roseivirga seohaensis subsp. aquiponti</name>
    <dbReference type="NCBI Taxonomy" id="1566026"/>
    <lineage>
        <taxon>Bacteria</taxon>
        <taxon>Pseudomonadati</taxon>
        <taxon>Bacteroidota</taxon>
        <taxon>Cytophagia</taxon>
        <taxon>Cytophagales</taxon>
        <taxon>Roseivirgaceae</taxon>
        <taxon>Roseivirga</taxon>
    </lineage>
</organism>
<evidence type="ECO:0000313" key="2">
    <source>
        <dbReference type="EMBL" id="KOF04046.1"/>
    </source>
</evidence>
<keyword evidence="3" id="KW-1185">Reference proteome</keyword>
<dbReference type="Pfam" id="PF03476">
    <property type="entry name" value="MOSC_N"/>
    <property type="match status" value="1"/>
</dbReference>
<dbReference type="InterPro" id="IPR005302">
    <property type="entry name" value="MoCF_Sase_C"/>
</dbReference>
<dbReference type="PATRIC" id="fig|1566026.4.peg.2445"/>
<comment type="caution">
    <text evidence="2">The sequence shown here is derived from an EMBL/GenBank/DDBJ whole genome shotgun (WGS) entry which is preliminary data.</text>
</comment>
<evidence type="ECO:0000313" key="3">
    <source>
        <dbReference type="Proteomes" id="UP000036908"/>
    </source>
</evidence>
<sequence>MSNLIITALYIYPIKSLSGIEVAKAKVESRGFQNDRRFMLVDENNQFITQRKYAKMALLQPELTTTEIIVRHKTEAVSPLKISLDEPNTSPEMVTIWDDTCPAKPVSTEADEWFSAVLGMKCRLMYMHDDSIRQADQRYAINETDKVSFADGYPYLMISEESLAQLNEKLNESIDMRRFRPSIVFKGGKAHEEDEIRRVFCNGIEMFGVKPCARCVMTTVNPDTSEKGKEPLKTLSSYRQVGNKILFGENFIATSEGELKVGYLLKVLERKEPDLA</sequence>
<dbReference type="SUPFAM" id="SSF50800">
    <property type="entry name" value="PK beta-barrel domain-like"/>
    <property type="match status" value="1"/>
</dbReference>
<dbReference type="InterPro" id="IPR005303">
    <property type="entry name" value="MOCOS_middle"/>
</dbReference>
<feature type="domain" description="MOSC" evidence="1">
    <location>
        <begin position="133"/>
        <end position="268"/>
    </location>
</feature>
<accession>A0A0L8AP90</accession>
<dbReference type="AlphaFoldDB" id="A0A0L8AP90"/>
<dbReference type="GO" id="GO:0030170">
    <property type="term" value="F:pyridoxal phosphate binding"/>
    <property type="evidence" value="ECO:0007669"/>
    <property type="project" value="InterPro"/>
</dbReference>
<dbReference type="RefSeq" id="WP_053222276.1">
    <property type="nucleotide sequence ID" value="NZ_JSVA01000004.1"/>
</dbReference>
<dbReference type="Pfam" id="PF03473">
    <property type="entry name" value="MOSC"/>
    <property type="match status" value="1"/>
</dbReference>
<protein>
    <recommendedName>
        <fullName evidence="1">MOSC domain-containing protein</fullName>
    </recommendedName>
</protein>
<proteinExistence type="predicted"/>
<name>A0A0L8AP90_9BACT</name>
<dbReference type="SUPFAM" id="SSF141673">
    <property type="entry name" value="MOSC N-terminal domain-like"/>
    <property type="match status" value="1"/>
</dbReference>
<dbReference type="EMBL" id="JSVA01000004">
    <property type="protein sequence ID" value="KOF04046.1"/>
    <property type="molecule type" value="Genomic_DNA"/>
</dbReference>
<reference evidence="3" key="1">
    <citation type="submission" date="2014-11" db="EMBL/GenBank/DDBJ databases">
        <title>Genome sequencing of Roseivirga sp. D-25.</title>
        <authorList>
            <person name="Selvaratnam C."/>
            <person name="Thevarajoo S."/>
            <person name="Goh K.M."/>
            <person name="Eee R."/>
            <person name="Chan K.-G."/>
            <person name="Chong C.S."/>
        </authorList>
    </citation>
    <scope>NUCLEOTIDE SEQUENCE [LARGE SCALE GENOMIC DNA]</scope>
    <source>
        <strain evidence="3">D-25</strain>
    </source>
</reference>